<evidence type="ECO:0000256" key="6">
    <source>
        <dbReference type="ARBA" id="ARBA00044538"/>
    </source>
</evidence>
<reference evidence="7 8" key="1">
    <citation type="submission" date="2020-08" db="EMBL/GenBank/DDBJ databases">
        <authorList>
            <person name="Liu C."/>
            <person name="Sun Q."/>
        </authorList>
    </citation>
    <scope>NUCLEOTIDE SEQUENCE [LARGE SCALE GENOMIC DNA]</scope>
    <source>
        <strain evidence="7 8">NSJ-59</strain>
    </source>
</reference>
<protein>
    <recommendedName>
        <fullName evidence="6">Ribosomal processing cysteine protease Prp</fullName>
    </recommendedName>
</protein>
<keyword evidence="2 7" id="KW-0645">Protease</keyword>
<evidence type="ECO:0000256" key="1">
    <source>
        <dbReference type="ARBA" id="ARBA00022517"/>
    </source>
</evidence>
<dbReference type="CDD" id="cd16332">
    <property type="entry name" value="Prp-like"/>
    <property type="match status" value="1"/>
</dbReference>
<comment type="similarity">
    <text evidence="5">Belongs to the Prp family.</text>
</comment>
<dbReference type="InterPro" id="IPR007422">
    <property type="entry name" value="Peptidase_Prp"/>
</dbReference>
<dbReference type="InterPro" id="IPR036764">
    <property type="entry name" value="Peptidase_Prp_sf"/>
</dbReference>
<organism evidence="7 8">
    <name type="scientific">Megasphaera hominis</name>
    <dbReference type="NCBI Taxonomy" id="159836"/>
    <lineage>
        <taxon>Bacteria</taxon>
        <taxon>Bacillati</taxon>
        <taxon>Bacillota</taxon>
        <taxon>Negativicutes</taxon>
        <taxon>Veillonellales</taxon>
        <taxon>Veillonellaceae</taxon>
        <taxon>Megasphaera</taxon>
    </lineage>
</organism>
<evidence type="ECO:0000256" key="3">
    <source>
        <dbReference type="ARBA" id="ARBA00022801"/>
    </source>
</evidence>
<dbReference type="GO" id="GO:0008233">
    <property type="term" value="F:peptidase activity"/>
    <property type="evidence" value="ECO:0007669"/>
    <property type="project" value="UniProtKB-KW"/>
</dbReference>
<dbReference type="Gene3D" id="3.30.70.1490">
    <property type="entry name" value="Cysteine protease Prp"/>
    <property type="match status" value="1"/>
</dbReference>
<proteinExistence type="inferred from homology"/>
<accession>A0ABR6VGP8</accession>
<dbReference type="PANTHER" id="PTHR39178">
    <property type="entry name" value="HYPOTHETICAL RIBOSOME-ASSOCIATED PROTEIN"/>
    <property type="match status" value="1"/>
</dbReference>
<evidence type="ECO:0000313" key="7">
    <source>
        <dbReference type="EMBL" id="MBC3536416.1"/>
    </source>
</evidence>
<keyword evidence="8" id="KW-1185">Reference proteome</keyword>
<keyword evidence="3" id="KW-0378">Hydrolase</keyword>
<gene>
    <name evidence="7" type="ORF">H8J70_04015</name>
</gene>
<dbReference type="Pfam" id="PF04327">
    <property type="entry name" value="Peptidase_Prp"/>
    <property type="match status" value="1"/>
</dbReference>
<evidence type="ECO:0000256" key="4">
    <source>
        <dbReference type="ARBA" id="ARBA00022807"/>
    </source>
</evidence>
<keyword evidence="4" id="KW-0788">Thiol protease</keyword>
<dbReference type="SUPFAM" id="SSF118010">
    <property type="entry name" value="TM1457-like"/>
    <property type="match status" value="1"/>
</dbReference>
<comment type="caution">
    <text evidence="7">The sequence shown here is derived from an EMBL/GenBank/DDBJ whole genome shotgun (WGS) entry which is preliminary data.</text>
</comment>
<dbReference type="EMBL" id="JACOGK010000008">
    <property type="protein sequence ID" value="MBC3536416.1"/>
    <property type="molecule type" value="Genomic_DNA"/>
</dbReference>
<sequence length="103" mass="11270">MITITLQYDKNNRLSGFQIRGHADYDESGSDIVCAAVSVLAQTALLGLLEYAGEESITYGQDDGFLSVHVKKSVPEAEVILHTMVLGLQEIVRQYGEYVAFGT</sequence>
<dbReference type="RefSeq" id="WP_186502576.1">
    <property type="nucleotide sequence ID" value="NZ_JACOGK010000008.1"/>
</dbReference>
<dbReference type="PANTHER" id="PTHR39178:SF1">
    <property type="entry name" value="RIBOSOMAL-PROCESSING CYSTEINE PROTEASE PRP"/>
    <property type="match status" value="1"/>
</dbReference>
<name>A0ABR6VGP8_9FIRM</name>
<dbReference type="Proteomes" id="UP000606870">
    <property type="component" value="Unassembled WGS sequence"/>
</dbReference>
<evidence type="ECO:0000256" key="5">
    <source>
        <dbReference type="ARBA" id="ARBA00044503"/>
    </source>
</evidence>
<dbReference type="GO" id="GO:0006508">
    <property type="term" value="P:proteolysis"/>
    <property type="evidence" value="ECO:0007669"/>
    <property type="project" value="UniProtKB-KW"/>
</dbReference>
<keyword evidence="1" id="KW-0690">Ribosome biogenesis</keyword>
<evidence type="ECO:0000256" key="2">
    <source>
        <dbReference type="ARBA" id="ARBA00022670"/>
    </source>
</evidence>
<evidence type="ECO:0000313" key="8">
    <source>
        <dbReference type="Proteomes" id="UP000606870"/>
    </source>
</evidence>